<sequence>MKKLIVTFFLLLTVISFAEIVYITPTGKKYHATKTCKGLVRAKKIIPIERKEAEARGYKPCKHSYGRQSYINGS</sequence>
<protein>
    <submittedName>
        <fullName evidence="1">Uncharacterized protein</fullName>
    </submittedName>
</protein>
<accession>A0AAD0ANU5</accession>
<dbReference type="RefSeq" id="WP_099988584.1">
    <property type="nucleotide sequence ID" value="NZ_CP024700.1"/>
</dbReference>
<dbReference type="AlphaFoldDB" id="A0AAD0ANU5"/>
<dbReference type="EMBL" id="CP024700">
    <property type="protein sequence ID" value="ATV62878.1"/>
    <property type="molecule type" value="Genomic_DNA"/>
</dbReference>
<name>A0AAD0ANU5_9FUSO</name>
<evidence type="ECO:0000313" key="1">
    <source>
        <dbReference type="EMBL" id="ATV62878.1"/>
    </source>
</evidence>
<reference evidence="1 2" key="1">
    <citation type="submission" date="2017-11" db="EMBL/GenBank/DDBJ databases">
        <title>Genome sequencing of Fusobacterium periodonticum KCOM 1263.</title>
        <authorList>
            <person name="Kook J.-K."/>
            <person name="Park S.-N."/>
            <person name="Lim Y.K."/>
        </authorList>
    </citation>
    <scope>NUCLEOTIDE SEQUENCE [LARGE SCALE GENOMIC DNA]</scope>
    <source>
        <strain evidence="1 2">KCOM 1263</strain>
    </source>
</reference>
<keyword evidence="2" id="KW-1185">Reference proteome</keyword>
<dbReference type="Proteomes" id="UP000228552">
    <property type="component" value="Chromosome"/>
</dbReference>
<gene>
    <name evidence="1" type="ORF">CTM74_08010</name>
</gene>
<proteinExistence type="predicted"/>
<evidence type="ECO:0000313" key="2">
    <source>
        <dbReference type="Proteomes" id="UP000228552"/>
    </source>
</evidence>
<organism evidence="1 2">
    <name type="scientific">Fusobacterium pseudoperiodonticum</name>
    <dbReference type="NCBI Taxonomy" id="2663009"/>
    <lineage>
        <taxon>Bacteria</taxon>
        <taxon>Fusobacteriati</taxon>
        <taxon>Fusobacteriota</taxon>
        <taxon>Fusobacteriia</taxon>
        <taxon>Fusobacteriales</taxon>
        <taxon>Fusobacteriaceae</taxon>
        <taxon>Fusobacterium</taxon>
    </lineage>
</organism>